<feature type="compositionally biased region" description="Acidic residues" evidence="7">
    <location>
        <begin position="195"/>
        <end position="207"/>
    </location>
</feature>
<feature type="compositionally biased region" description="Basic residues" evidence="7">
    <location>
        <begin position="601"/>
        <end position="610"/>
    </location>
</feature>
<dbReference type="Proteomes" id="UP000076532">
    <property type="component" value="Unassembled WGS sequence"/>
</dbReference>
<feature type="region of interest" description="Disordered" evidence="7">
    <location>
        <begin position="1"/>
        <end position="40"/>
    </location>
</feature>
<feature type="domain" description="Mif2/CENP-C cupin" evidence="8">
    <location>
        <begin position="469"/>
        <end position="552"/>
    </location>
</feature>
<dbReference type="GO" id="GO:0005634">
    <property type="term" value="C:nucleus"/>
    <property type="evidence" value="ECO:0007669"/>
    <property type="project" value="UniProtKB-SubCell"/>
</dbReference>
<feature type="region of interest" description="Disordered" evidence="7">
    <location>
        <begin position="377"/>
        <end position="418"/>
    </location>
</feature>
<keyword evidence="3" id="KW-0238">DNA-binding</keyword>
<proteinExistence type="inferred from homology"/>
<evidence type="ECO:0000313" key="9">
    <source>
        <dbReference type="EMBL" id="KZP17872.1"/>
    </source>
</evidence>
<organism evidence="9 10">
    <name type="scientific">Athelia psychrophila</name>
    <dbReference type="NCBI Taxonomy" id="1759441"/>
    <lineage>
        <taxon>Eukaryota</taxon>
        <taxon>Fungi</taxon>
        <taxon>Dikarya</taxon>
        <taxon>Basidiomycota</taxon>
        <taxon>Agaricomycotina</taxon>
        <taxon>Agaricomycetes</taxon>
        <taxon>Agaricomycetidae</taxon>
        <taxon>Atheliales</taxon>
        <taxon>Atheliaceae</taxon>
        <taxon>Athelia</taxon>
    </lineage>
</organism>
<dbReference type="STRING" id="436010.A0A166GIG9"/>
<feature type="compositionally biased region" description="Basic and acidic residues" evidence="7">
    <location>
        <begin position="399"/>
        <end position="411"/>
    </location>
</feature>
<feature type="compositionally biased region" description="Basic and acidic residues" evidence="7">
    <location>
        <begin position="31"/>
        <end position="40"/>
    </location>
</feature>
<evidence type="ECO:0000256" key="3">
    <source>
        <dbReference type="ARBA" id="ARBA00023125"/>
    </source>
</evidence>
<evidence type="ECO:0000256" key="2">
    <source>
        <dbReference type="ARBA" id="ARBA00010291"/>
    </source>
</evidence>
<dbReference type="GO" id="GO:0051315">
    <property type="term" value="P:attachment of mitotic spindle microtubules to kinetochore"/>
    <property type="evidence" value="ECO:0007669"/>
    <property type="project" value="TreeGrafter"/>
</dbReference>
<comment type="similarity">
    <text evidence="2">Belongs to the CENP-C/MIF2 family.</text>
</comment>
<dbReference type="GO" id="GO:0019237">
    <property type="term" value="F:centromeric DNA binding"/>
    <property type="evidence" value="ECO:0007669"/>
    <property type="project" value="InterPro"/>
</dbReference>
<accession>A0A166GIG9</accession>
<feature type="compositionally biased region" description="Acidic residues" evidence="7">
    <location>
        <begin position="287"/>
        <end position="302"/>
    </location>
</feature>
<dbReference type="InterPro" id="IPR025974">
    <property type="entry name" value="Mif2/CENP-C_cupin"/>
</dbReference>
<keyword evidence="4" id="KW-0539">Nucleus</keyword>
<dbReference type="InterPro" id="IPR028386">
    <property type="entry name" value="CENP-C/Mif2/cnp3"/>
</dbReference>
<gene>
    <name evidence="9" type="ORF">FIBSPDRAFT_864501</name>
</gene>
<evidence type="ECO:0000256" key="1">
    <source>
        <dbReference type="ARBA" id="ARBA00004123"/>
    </source>
</evidence>
<feature type="region of interest" description="Disordered" evidence="7">
    <location>
        <begin position="552"/>
        <end position="610"/>
    </location>
</feature>
<feature type="compositionally biased region" description="Low complexity" evidence="7">
    <location>
        <begin position="129"/>
        <end position="142"/>
    </location>
</feature>
<dbReference type="InterPro" id="IPR014710">
    <property type="entry name" value="RmlC-like_jellyroll"/>
</dbReference>
<sequence length="610" mass="67384">MPTSATPQPLSRRSSVGPAGRRGPQKAHVPYRADDLEQTKKTGIQVTYVDHKSDEFEPFDEVLQQADGKTPAKKKRKSNVKAVAVEQDEEEDEYGEMSMVIDNSGAASPGAYFSQRPHSPTPSARRVLGQSSSRPVPRGSSVDFDSVPSPKSVRPRTSGAGPSNLRRSTVAADLSAEMDNDDRISRRTSFSALGGDDDDEQAEEEIDVTTPVKSKSKAKSKSRPPSPPVPASPDEQDVDMGYGGMDGGGMEDEIENGLHDLDDKDSGSEEDVPVTKGKKGKGKQVEPEPEEEEEEEEEEEDREPTPKPKPKKTRVRREKHIPILDHDDENTDPSGVRRSQRHRYAPLAFWRQEKVVYGRREGGVSFVPHIKEIIRVPQEEPLRRGQQSKRKRPRSNSRNKSETADRKTRRDEDEERMVEVWNPEEGWDDETNTSSTVLDFITKTEVQKRIAMTARKVDPKPAANSEWFFQKVFGDGEFIAAGQLRIPPKGRKPSKGTKDNTYIFYIIEGAVNLKVHETNLVLATGAMFIIPRGNTYFIENIGERDAKLFFTQARKVPPEEDEEGTVAGPRRSSESGPPSRRASTGGPPSGGAAPAAGGGAKIKRAASTRA</sequence>
<dbReference type="InterPro" id="IPR011051">
    <property type="entry name" value="RmlC_Cupin_sf"/>
</dbReference>
<name>A0A166GIG9_9AGAM</name>
<evidence type="ECO:0000256" key="4">
    <source>
        <dbReference type="ARBA" id="ARBA00023242"/>
    </source>
</evidence>
<feature type="compositionally biased region" description="Low complexity" evidence="7">
    <location>
        <begin position="567"/>
        <end position="595"/>
    </location>
</feature>
<dbReference type="Pfam" id="PF11699">
    <property type="entry name" value="CENP-C_C"/>
    <property type="match status" value="1"/>
</dbReference>
<evidence type="ECO:0000259" key="8">
    <source>
        <dbReference type="Pfam" id="PF11699"/>
    </source>
</evidence>
<dbReference type="GO" id="GO:0000776">
    <property type="term" value="C:kinetochore"/>
    <property type="evidence" value="ECO:0007669"/>
    <property type="project" value="InterPro"/>
</dbReference>
<feature type="compositionally biased region" description="Basic and acidic residues" evidence="7">
    <location>
        <begin position="256"/>
        <end position="267"/>
    </location>
</feature>
<dbReference type="PANTHER" id="PTHR16684">
    <property type="entry name" value="CENTROMERE PROTEIN C"/>
    <property type="match status" value="1"/>
</dbReference>
<dbReference type="CDD" id="cd06993">
    <property type="entry name" value="cupin_CENP-C_C"/>
    <property type="match status" value="1"/>
</dbReference>
<evidence type="ECO:0000256" key="5">
    <source>
        <dbReference type="ARBA" id="ARBA00057947"/>
    </source>
</evidence>
<dbReference type="AlphaFoldDB" id="A0A166GIG9"/>
<comment type="subcellular location">
    <subcellularLocation>
        <location evidence="1">Nucleus</location>
    </subcellularLocation>
</comment>
<dbReference type="FunFam" id="2.60.120.10:FF:000033">
    <property type="entry name" value="Centromere protein C 1"/>
    <property type="match status" value="1"/>
</dbReference>
<protein>
    <recommendedName>
        <fullName evidence="6">CENP-C homolog</fullName>
    </recommendedName>
</protein>
<evidence type="ECO:0000256" key="6">
    <source>
        <dbReference type="ARBA" id="ARBA00075033"/>
    </source>
</evidence>
<dbReference type="GO" id="GO:0051455">
    <property type="term" value="P:spindle attachment to meiosis I kinetochore"/>
    <property type="evidence" value="ECO:0007669"/>
    <property type="project" value="TreeGrafter"/>
</dbReference>
<dbReference type="Gene3D" id="2.60.120.10">
    <property type="entry name" value="Jelly Rolls"/>
    <property type="match status" value="1"/>
</dbReference>
<feature type="region of interest" description="Disordered" evidence="7">
    <location>
        <begin position="65"/>
        <end position="342"/>
    </location>
</feature>
<dbReference type="EMBL" id="KV417578">
    <property type="protein sequence ID" value="KZP17872.1"/>
    <property type="molecule type" value="Genomic_DNA"/>
</dbReference>
<keyword evidence="10" id="KW-1185">Reference proteome</keyword>
<feature type="compositionally biased region" description="Polar residues" evidence="7">
    <location>
        <begin position="1"/>
        <end position="14"/>
    </location>
</feature>
<comment type="function">
    <text evidence="5">Component of the kinetochore, a multiprotein complex that assembles on centromeric DNA and attaches chromosomes to spindle microtubules, mediating chromosome segregation and sister chromatid segregation during meiosis and mitosis. Component of the inner kinetochore constitutive centromere-associated network (CCAN), which serves as a structural platform for outer kinetochore assembly.</text>
</comment>
<evidence type="ECO:0000313" key="10">
    <source>
        <dbReference type="Proteomes" id="UP000076532"/>
    </source>
</evidence>
<reference evidence="9 10" key="1">
    <citation type="journal article" date="2016" name="Mol. Biol. Evol.">
        <title>Comparative Genomics of Early-Diverging Mushroom-Forming Fungi Provides Insights into the Origins of Lignocellulose Decay Capabilities.</title>
        <authorList>
            <person name="Nagy L.G."/>
            <person name="Riley R."/>
            <person name="Tritt A."/>
            <person name="Adam C."/>
            <person name="Daum C."/>
            <person name="Floudas D."/>
            <person name="Sun H."/>
            <person name="Yadav J.S."/>
            <person name="Pangilinan J."/>
            <person name="Larsson K.H."/>
            <person name="Matsuura K."/>
            <person name="Barry K."/>
            <person name="Labutti K."/>
            <person name="Kuo R."/>
            <person name="Ohm R.A."/>
            <person name="Bhattacharya S.S."/>
            <person name="Shirouzu T."/>
            <person name="Yoshinaga Y."/>
            <person name="Martin F.M."/>
            <person name="Grigoriev I.V."/>
            <person name="Hibbett D.S."/>
        </authorList>
    </citation>
    <scope>NUCLEOTIDE SEQUENCE [LARGE SCALE GENOMIC DNA]</scope>
    <source>
        <strain evidence="9 10">CBS 109695</strain>
    </source>
</reference>
<feature type="compositionally biased region" description="Basic residues" evidence="7">
    <location>
        <begin position="308"/>
        <end position="319"/>
    </location>
</feature>
<feature type="compositionally biased region" description="Basic residues" evidence="7">
    <location>
        <begin position="386"/>
        <end position="397"/>
    </location>
</feature>
<dbReference type="OrthoDB" id="1939643at2759"/>
<dbReference type="GO" id="GO:0051382">
    <property type="term" value="P:kinetochore assembly"/>
    <property type="evidence" value="ECO:0007669"/>
    <property type="project" value="InterPro"/>
</dbReference>
<dbReference type="PANTHER" id="PTHR16684:SF11">
    <property type="entry name" value="CENTROMERE PROTEIN C"/>
    <property type="match status" value="1"/>
</dbReference>
<feature type="compositionally biased region" description="Acidic residues" evidence="7">
    <location>
        <begin position="86"/>
        <end position="95"/>
    </location>
</feature>
<evidence type="ECO:0000256" key="7">
    <source>
        <dbReference type="SAM" id="MobiDB-lite"/>
    </source>
</evidence>
<dbReference type="SUPFAM" id="SSF51182">
    <property type="entry name" value="RmlC-like cupins"/>
    <property type="match status" value="1"/>
</dbReference>